<evidence type="ECO:0000256" key="5">
    <source>
        <dbReference type="ARBA" id="ARBA00022833"/>
    </source>
</evidence>
<feature type="compositionally biased region" description="Basic and acidic residues" evidence="7">
    <location>
        <begin position="1007"/>
        <end position="1020"/>
    </location>
</feature>
<feature type="compositionally biased region" description="Basic and acidic residues" evidence="7">
    <location>
        <begin position="916"/>
        <end position="930"/>
    </location>
</feature>
<dbReference type="PANTHER" id="PTHR46200:SF1">
    <property type="entry name" value="GATOR COMPLEX PROTEIN WDR24"/>
    <property type="match status" value="1"/>
</dbReference>
<feature type="compositionally biased region" description="Basic and acidic residues" evidence="7">
    <location>
        <begin position="532"/>
        <end position="552"/>
    </location>
</feature>
<dbReference type="SMART" id="SM00320">
    <property type="entry name" value="WD40"/>
    <property type="match status" value="4"/>
</dbReference>
<proteinExistence type="predicted"/>
<feature type="repeat" description="WD" evidence="6">
    <location>
        <begin position="157"/>
        <end position="199"/>
    </location>
</feature>
<keyword evidence="5" id="KW-0862">Zinc</keyword>
<feature type="compositionally biased region" description="Low complexity" evidence="7">
    <location>
        <begin position="1191"/>
        <end position="1200"/>
    </location>
</feature>
<dbReference type="GO" id="GO:1904263">
    <property type="term" value="P:positive regulation of TORC1 signaling"/>
    <property type="evidence" value="ECO:0007669"/>
    <property type="project" value="TreeGrafter"/>
</dbReference>
<dbReference type="GO" id="GO:0008270">
    <property type="term" value="F:zinc ion binding"/>
    <property type="evidence" value="ECO:0007669"/>
    <property type="project" value="UniProtKB-KW"/>
</dbReference>
<dbReference type="OrthoDB" id="60955at2759"/>
<sequence>MPVTPISTRTLSAQALPPTQPRIPGDWYSDSRTHGYQGPTRHVRFPRAMANGGGAMAKSDDGRRCVVAGKESLRIFRMSEPGATGQNDHKSVTGRGGHRIEVSRNLWDGTGMKMDSATTDVIWGQGLYDNKILTSARNGELIMWDLNKSGPKYDRKIRGHNRSIHALTYSTHLHYYCMTGSADGHIRVWDIRDLTKSVVQMFHPSAVRAVAFSPVPWQPHQAVVALDNGTICRWDLQMGQRGQLDRILVAHSGPILALDWSLAPSSVPGGATSSSHSAPQTTWYSAATGGSGIFDDLLQGPGGATTGGNTGDSSGAGWLASGGLDHCVKVWDLTSPSSRSHISHAPTYTLRTAYPVRRVLWRPDYECELAIVSNADFGTGQDVGLAHAASASGSQPGLRLGVGSGPTTAASSPRIGALNISASETALAKNRRSSSTSRHGSSDPIEIWDVRRGYIAKWMLDRSAVDGGVTDLEFGDSHVIWAQHHSGSFSQLDMRDASRPLDAIPRSALSWDATGCLAFAADRPKRWEIPYDDIKPEKRQKLQDSQAKEKALGDPSYFPATQSLGTFTHDGARDELESFVKLAHGYVYEGMDKLAICENNSEMAFSVGHHDAAQMWIMLKALLVDIIPGAPPTPPLSPLPDLVNPGLPHSVSAPAAIPTLNTLMSPVPQTARSVSIDAEALLSKKDSSPGSQSKRSIGRPSPSHSRSPLKTTPVSSTASSPRRANASLPPHPAALFARRESNVGHSAMRPRLVTYRRPSFSTPSIHSAHSESPSDSTRSVSGGGSSLRHVDDGALSDSDSEGSDHGSRSVSGGEEGGANEDEVSPHPPISPYLYPRTGMAQPSPLSQVAVQQTWTEDEKEDEDSPSPASTEESSDEEGRCGGGLRRRPSKARRSIARSRTRSRSSTVASLPVAAPRSREEKAQPLKRQDSHSSVQTVTAGNTPVGHTKALYGALQREETVRAVGGATKMESIVSPRHTRARSDALSTELVLDPDREAAAPTSAPDKQSMERDQSAVPKTVRDAERRYRELVWEALRELFEASADEGDVQLCAFMSLVAPKELKVSKARTLRFVEAYIEVLNRLRLHTAAAYMRKFVDADEIRALTSTQTTVYTACSKCRKAIIVPLTALKRAGKPGGSYAFCQTCRTATTVCTVCHLPVRALVLACPVCSHGGHPDCLQKYYRGRPLTQISAPSRASSSPRHSRHPSHVPNQHPPSGLALSLSGGARASASPAPSSATFTAEPRRASPPRKERSASVSGAGERRGRAMSRGASGSLSNPPLVRAASDDGEGGGSRGGEEGSGAGQLSRLVEEESVDERRLWAHPCAAGCGHFCWAADEPFLDGEIGKED</sequence>
<feature type="compositionally biased region" description="Gly residues" evidence="7">
    <location>
        <begin position="1291"/>
        <end position="1303"/>
    </location>
</feature>
<gene>
    <name evidence="8" type="ORF">OBBRIDRAFT_792325</name>
</gene>
<feature type="compositionally biased region" description="Acidic residues" evidence="7">
    <location>
        <begin position="855"/>
        <end position="864"/>
    </location>
</feature>
<feature type="repeat" description="WD" evidence="6">
    <location>
        <begin position="319"/>
        <end position="341"/>
    </location>
</feature>
<dbReference type="PROSITE" id="PS50294">
    <property type="entry name" value="WD_REPEATS_REGION"/>
    <property type="match status" value="1"/>
</dbReference>
<dbReference type="InterPro" id="IPR015943">
    <property type="entry name" value="WD40/YVTN_repeat-like_dom_sf"/>
</dbReference>
<organism evidence="8 9">
    <name type="scientific">Obba rivulosa</name>
    <dbReference type="NCBI Taxonomy" id="1052685"/>
    <lineage>
        <taxon>Eukaryota</taxon>
        <taxon>Fungi</taxon>
        <taxon>Dikarya</taxon>
        <taxon>Basidiomycota</taxon>
        <taxon>Agaricomycotina</taxon>
        <taxon>Agaricomycetes</taxon>
        <taxon>Polyporales</taxon>
        <taxon>Gelatoporiaceae</taxon>
        <taxon>Obba</taxon>
    </lineage>
</organism>
<keyword evidence="4" id="KW-0863">Zinc-finger</keyword>
<dbReference type="GO" id="GO:0061700">
    <property type="term" value="C:GATOR2 complex"/>
    <property type="evidence" value="ECO:0007669"/>
    <property type="project" value="TreeGrafter"/>
</dbReference>
<evidence type="ECO:0000256" key="6">
    <source>
        <dbReference type="PROSITE-ProRule" id="PRU00221"/>
    </source>
</evidence>
<dbReference type="PROSITE" id="PS00678">
    <property type="entry name" value="WD_REPEATS_1"/>
    <property type="match status" value="1"/>
</dbReference>
<evidence type="ECO:0000256" key="2">
    <source>
        <dbReference type="ARBA" id="ARBA00022723"/>
    </source>
</evidence>
<feature type="region of interest" description="Disordered" evidence="7">
    <location>
        <begin position="391"/>
        <end position="413"/>
    </location>
</feature>
<dbReference type="PANTHER" id="PTHR46200">
    <property type="entry name" value="GATOR COMPLEX PROTEIN WDR24"/>
    <property type="match status" value="1"/>
</dbReference>
<evidence type="ECO:0000313" key="9">
    <source>
        <dbReference type="Proteomes" id="UP000250043"/>
    </source>
</evidence>
<accession>A0A8E2DKE6</accession>
<dbReference type="PROSITE" id="PS50082">
    <property type="entry name" value="WD_REPEATS_2"/>
    <property type="match status" value="2"/>
</dbReference>
<evidence type="ECO:0000256" key="3">
    <source>
        <dbReference type="ARBA" id="ARBA00022737"/>
    </source>
</evidence>
<feature type="compositionally biased region" description="Polar residues" evidence="7">
    <location>
        <begin position="759"/>
        <end position="780"/>
    </location>
</feature>
<feature type="region of interest" description="Disordered" evidence="7">
    <location>
        <begin position="15"/>
        <end position="40"/>
    </location>
</feature>
<protein>
    <submittedName>
        <fullName evidence="8">WD40 repeat-like protein</fullName>
    </submittedName>
</protein>
<keyword evidence="9" id="KW-1185">Reference proteome</keyword>
<dbReference type="InterPro" id="IPR019775">
    <property type="entry name" value="WD40_repeat_CS"/>
</dbReference>
<dbReference type="Gene3D" id="2.130.10.10">
    <property type="entry name" value="YVTN repeat-like/Quinoprotein amine dehydrogenase"/>
    <property type="match status" value="2"/>
</dbReference>
<dbReference type="InterPro" id="IPR036322">
    <property type="entry name" value="WD40_repeat_dom_sf"/>
</dbReference>
<feature type="compositionally biased region" description="Basic residues" evidence="7">
    <location>
        <begin position="884"/>
        <end position="902"/>
    </location>
</feature>
<dbReference type="SUPFAM" id="SSF69322">
    <property type="entry name" value="Tricorn protease domain 2"/>
    <property type="match status" value="1"/>
</dbReference>
<name>A0A8E2DKE6_9APHY</name>
<evidence type="ECO:0000256" key="1">
    <source>
        <dbReference type="ARBA" id="ARBA00022574"/>
    </source>
</evidence>
<dbReference type="InterPro" id="IPR001680">
    <property type="entry name" value="WD40_rpt"/>
</dbReference>
<feature type="region of interest" description="Disordered" evidence="7">
    <location>
        <begin position="759"/>
        <end position="945"/>
    </location>
</feature>
<dbReference type="GO" id="GO:0005774">
    <property type="term" value="C:vacuolar membrane"/>
    <property type="evidence" value="ECO:0007669"/>
    <property type="project" value="TreeGrafter"/>
</dbReference>
<dbReference type="GO" id="GO:0005829">
    <property type="term" value="C:cytosol"/>
    <property type="evidence" value="ECO:0007669"/>
    <property type="project" value="TreeGrafter"/>
</dbReference>
<feature type="region of interest" description="Disordered" evidence="7">
    <location>
        <begin position="974"/>
        <end position="1020"/>
    </location>
</feature>
<feature type="region of interest" description="Disordered" evidence="7">
    <location>
        <begin position="532"/>
        <end position="555"/>
    </location>
</feature>
<dbReference type="Pfam" id="PF00400">
    <property type="entry name" value="WD40"/>
    <property type="match status" value="1"/>
</dbReference>
<feature type="compositionally biased region" description="Low complexity" evidence="7">
    <location>
        <begin position="1268"/>
        <end position="1277"/>
    </location>
</feature>
<feature type="compositionally biased region" description="Polar residues" evidence="7">
    <location>
        <begin position="843"/>
        <end position="854"/>
    </location>
</feature>
<feature type="region of interest" description="Disordered" evidence="7">
    <location>
        <begin position="1190"/>
        <end position="1317"/>
    </location>
</feature>
<reference evidence="8 9" key="1">
    <citation type="submission" date="2016-07" db="EMBL/GenBank/DDBJ databases">
        <title>Draft genome of the white-rot fungus Obba rivulosa 3A-2.</title>
        <authorList>
            <consortium name="DOE Joint Genome Institute"/>
            <person name="Miettinen O."/>
            <person name="Riley R."/>
            <person name="Acob R."/>
            <person name="Barry K."/>
            <person name="Cullen D."/>
            <person name="De Vries R."/>
            <person name="Hainaut M."/>
            <person name="Hatakka A."/>
            <person name="Henrissat B."/>
            <person name="Hilden K."/>
            <person name="Kuo R."/>
            <person name="Labutti K."/>
            <person name="Lipzen A."/>
            <person name="Makela M.R."/>
            <person name="Sandor L."/>
            <person name="Spatafora J.W."/>
            <person name="Grigoriev I.V."/>
            <person name="Hibbett D.S."/>
        </authorList>
    </citation>
    <scope>NUCLEOTIDE SEQUENCE [LARGE SCALE GENOMIC DNA]</scope>
    <source>
        <strain evidence="8 9">3A-2</strain>
    </source>
</reference>
<feature type="compositionally biased region" description="Polar residues" evidence="7">
    <location>
        <begin position="702"/>
        <end position="722"/>
    </location>
</feature>
<feature type="compositionally biased region" description="Polar residues" evidence="7">
    <location>
        <begin position="931"/>
        <end position="941"/>
    </location>
</feature>
<evidence type="ECO:0000256" key="7">
    <source>
        <dbReference type="SAM" id="MobiDB-lite"/>
    </source>
</evidence>
<evidence type="ECO:0000256" key="4">
    <source>
        <dbReference type="ARBA" id="ARBA00022771"/>
    </source>
</evidence>
<keyword evidence="1 6" id="KW-0853">WD repeat</keyword>
<keyword evidence="3" id="KW-0677">Repeat</keyword>
<dbReference type="EMBL" id="KV722386">
    <property type="protein sequence ID" value="OCH91390.1"/>
    <property type="molecule type" value="Genomic_DNA"/>
</dbReference>
<dbReference type="GO" id="GO:0016239">
    <property type="term" value="P:positive regulation of macroautophagy"/>
    <property type="evidence" value="ECO:0007669"/>
    <property type="project" value="TreeGrafter"/>
</dbReference>
<dbReference type="SUPFAM" id="SSF50978">
    <property type="entry name" value="WD40 repeat-like"/>
    <property type="match status" value="1"/>
</dbReference>
<keyword evidence="2" id="KW-0479">Metal-binding</keyword>
<evidence type="ECO:0000313" key="8">
    <source>
        <dbReference type="EMBL" id="OCH91390.1"/>
    </source>
</evidence>
<feature type="compositionally biased region" description="Basic and acidic residues" evidence="7">
    <location>
        <begin position="1242"/>
        <end position="1254"/>
    </location>
</feature>
<dbReference type="Proteomes" id="UP000250043">
    <property type="component" value="Unassembled WGS sequence"/>
</dbReference>
<feature type="compositionally biased region" description="Low complexity" evidence="7">
    <location>
        <begin position="1214"/>
        <end position="1237"/>
    </location>
</feature>
<dbReference type="InterPro" id="IPR037590">
    <property type="entry name" value="WDR24"/>
</dbReference>
<feature type="region of interest" description="Disordered" evidence="7">
    <location>
        <begin position="681"/>
        <end position="729"/>
    </location>
</feature>